<name>A0ACC6FTC4_9HELI</name>
<organism evidence="1 2">
    <name type="scientific">Helicobacter zhangjianzhongii</name>
    <dbReference type="NCBI Taxonomy" id="2974574"/>
    <lineage>
        <taxon>Bacteria</taxon>
        <taxon>Pseudomonadati</taxon>
        <taxon>Campylobacterota</taxon>
        <taxon>Epsilonproteobacteria</taxon>
        <taxon>Campylobacterales</taxon>
        <taxon>Helicobacteraceae</taxon>
        <taxon>Helicobacter</taxon>
    </lineage>
</organism>
<keyword evidence="1" id="KW-0067">ATP-binding</keyword>
<evidence type="ECO:0000313" key="1">
    <source>
        <dbReference type="EMBL" id="MDL0082524.1"/>
    </source>
</evidence>
<evidence type="ECO:0000313" key="2">
    <source>
        <dbReference type="Proteomes" id="UP001173802"/>
    </source>
</evidence>
<reference evidence="1 2" key="1">
    <citation type="journal article" date="2023" name="Microorganisms">
        <title>Isolation and Genomic Characteristics of Cat-Borne Campylobacter felis sp. nov. and Sheep-Borne Campylobacter ovis sp. nov.</title>
        <authorList>
            <person name="Wang H."/>
            <person name="Li Y."/>
            <person name="Gu Y."/>
            <person name="Zhou G."/>
            <person name="Chen X."/>
            <person name="Zhang X."/>
            <person name="Shao Z."/>
            <person name="Zhang J."/>
            <person name="Zhang M."/>
        </authorList>
    </citation>
    <scope>NUCLEOTIDE SEQUENCE [LARGE SCALE GENOMIC DNA]</scope>
    <source>
        <strain evidence="1 2">XJK30-2</strain>
    </source>
</reference>
<keyword evidence="1" id="KW-0347">Helicase</keyword>
<comment type="caution">
    <text evidence="1">The sequence shown here is derived from an EMBL/GenBank/DDBJ whole genome shotgun (WGS) entry which is preliminary data.</text>
</comment>
<accession>A0ACC6FTC4</accession>
<keyword evidence="1" id="KW-0547">Nucleotide-binding</keyword>
<proteinExistence type="predicted"/>
<dbReference type="Proteomes" id="UP001173802">
    <property type="component" value="Unassembled WGS sequence"/>
</dbReference>
<keyword evidence="1" id="KW-0378">Hydrolase</keyword>
<keyword evidence="2" id="KW-1185">Reference proteome</keyword>
<sequence length="986" mass="110696">MSGYFNAKALEYLSTHAHKIRSLTLILGTQDPSTKDTDQVRFFLQDPYDLRIVDYTEQLESLRTTRKAYRFISDTPTHIAMLQGKSTLIHAKLYVFHTKDTPNRTQTAIIGSSNFTASGLGLYDNKSNKELNLVCDSKADTQAALEYFYQMLHACQDSTKQVQEALSTSFFYHSPKDIFAKLYALLEHPEADLDSDENALIEQGSKAFGLYPFQQKAAKELQKRLKTYKVALCADSVGAGKTLTALGVLSAYSNIVIITPPKLCAQWESYFSHAPQSPRDTLIADLSFCTHIISYHQAANPDEKVQKLLKYASLIIIDESHNLRNGSAKSRQNQYDKLQANLSKSARLLLLSATPINNKITDLSNQLALINPTITISGDTLNLARVCAQADKALESSAPIPKDYYRLTHTIYTTQSSEIESQLKLWGKHLPKAHIAPKLFLSSVPSGIDFSYEELVQILGLGDDKTSESISFSIYDPYPFLPDSIREILQDKQLENLGDYTTPRGFLAMSLLKALESSLDAFSKILGTIIAYHRSFLSAKELEERQDDLLDEDAAIFPTRLKKCYEYGYITKLSPRFRELCEQDLSKLESIQERISPYNAQKHFARSEKFTQVCKIIDALGESIHSQKLLIFSESIITCETIKQSLQASYPKLHIASITGETKTKEFNANKRLFSPKSQKYTLASGEKPIDILVASDCISEGQNLQDCANLINWDIAFNPVRAIQRIGRIYRIGSSHTQIHIYHFFPHIKLESYIKLESRIAHKTQAAATTTTQKNFFGTSLEQEPSQQARQEAYQALDSKLSALDETKDYLLSPSSVLGSMLSEKHQSHLPNGIFSIARSSSTSASTLAQNLIFAALQDESKKTYYTLYNCASKKLLPSVSDSDCSRNLSQLRDFASIKEADKAEFSSLERASQDYENIAFLQAIFKDIAKDLEAQILSHSQAQASIKTRDSGLYSIEKKRFTLIAFLFVNPDFSELANYKAKSL</sequence>
<dbReference type="EMBL" id="JANURN010000006">
    <property type="protein sequence ID" value="MDL0082524.1"/>
    <property type="molecule type" value="Genomic_DNA"/>
</dbReference>
<gene>
    <name evidence="1" type="ORF">NYG90_07570</name>
</gene>
<protein>
    <submittedName>
        <fullName evidence="1">Helicase-related protein</fullName>
    </submittedName>
</protein>